<reference evidence="1" key="1">
    <citation type="submission" date="2023-05" db="EMBL/GenBank/DDBJ databases">
        <title>Nepenthes gracilis genome sequencing.</title>
        <authorList>
            <person name="Fukushima K."/>
        </authorList>
    </citation>
    <scope>NUCLEOTIDE SEQUENCE</scope>
    <source>
        <strain evidence="1">SING2019-196</strain>
    </source>
</reference>
<organism evidence="1 2">
    <name type="scientific">Nepenthes gracilis</name>
    <name type="common">Slender pitcher plant</name>
    <dbReference type="NCBI Taxonomy" id="150966"/>
    <lineage>
        <taxon>Eukaryota</taxon>
        <taxon>Viridiplantae</taxon>
        <taxon>Streptophyta</taxon>
        <taxon>Embryophyta</taxon>
        <taxon>Tracheophyta</taxon>
        <taxon>Spermatophyta</taxon>
        <taxon>Magnoliopsida</taxon>
        <taxon>eudicotyledons</taxon>
        <taxon>Gunneridae</taxon>
        <taxon>Pentapetalae</taxon>
        <taxon>Caryophyllales</taxon>
        <taxon>Nepenthaceae</taxon>
        <taxon>Nepenthes</taxon>
    </lineage>
</organism>
<accession>A0AAD3TL09</accession>
<keyword evidence="2" id="KW-1185">Reference proteome</keyword>
<evidence type="ECO:0000313" key="2">
    <source>
        <dbReference type="Proteomes" id="UP001279734"/>
    </source>
</evidence>
<sequence length="235" mass="25220">MPSKNKPTRCQIPVAPVDIVRMGKGHWRFKSKSLPGVESAGPVRESNSFAALQCLEEDALIDPAHGVMKRDALGFSEPDLSSTLNGEEANLRILTPSELEWENRGAPPLDNEGPFQVGSNRSLSGCKGGVMQMDLTVEACADEPSKAGCPTDPQSLDMAALPVNDSVAGLLPWPLAIPDVQTPEIVQAAGDPGQDKTTDPIWVHEMPKRIGQLVPKTAKAVTNPVFQQQKTKIVL</sequence>
<evidence type="ECO:0000313" key="1">
    <source>
        <dbReference type="EMBL" id="GMH31925.1"/>
    </source>
</evidence>
<comment type="caution">
    <text evidence="1">The sequence shown here is derived from an EMBL/GenBank/DDBJ whole genome shotgun (WGS) entry which is preliminary data.</text>
</comment>
<dbReference type="EMBL" id="BSYO01000044">
    <property type="protein sequence ID" value="GMH31925.1"/>
    <property type="molecule type" value="Genomic_DNA"/>
</dbReference>
<proteinExistence type="predicted"/>
<name>A0AAD3TL09_NEPGR</name>
<gene>
    <name evidence="1" type="ORF">Nepgr_033769</name>
</gene>
<dbReference type="Proteomes" id="UP001279734">
    <property type="component" value="Unassembled WGS sequence"/>
</dbReference>
<dbReference type="AlphaFoldDB" id="A0AAD3TL09"/>
<protein>
    <submittedName>
        <fullName evidence="1">Uncharacterized protein</fullName>
    </submittedName>
</protein>